<protein>
    <submittedName>
        <fullName evidence="6">AraC family transcriptional regulator</fullName>
    </submittedName>
</protein>
<proteinExistence type="predicted"/>
<dbReference type="InterPro" id="IPR018060">
    <property type="entry name" value="HTH_AraC"/>
</dbReference>
<dbReference type="PROSITE" id="PS01124">
    <property type="entry name" value="HTH_ARAC_FAMILY_2"/>
    <property type="match status" value="1"/>
</dbReference>
<dbReference type="InterPro" id="IPR050204">
    <property type="entry name" value="AraC_XylS_family_regulators"/>
</dbReference>
<dbReference type="RefSeq" id="WP_119855682.1">
    <property type="nucleotide sequence ID" value="NZ_QYYD01000005.1"/>
</dbReference>
<evidence type="ECO:0000256" key="2">
    <source>
        <dbReference type="ARBA" id="ARBA00023125"/>
    </source>
</evidence>
<keyword evidence="2" id="KW-0238">DNA-binding</keyword>
<dbReference type="SMART" id="SM00342">
    <property type="entry name" value="HTH_ARAC"/>
    <property type="match status" value="1"/>
</dbReference>
<keyword evidence="1" id="KW-0805">Transcription regulation</keyword>
<dbReference type="AlphaFoldDB" id="A0A418VJ66"/>
<accession>A0A418VJ66</accession>
<feature type="domain" description="HTH araC/xylS-type" evidence="5">
    <location>
        <begin position="214"/>
        <end position="316"/>
    </location>
</feature>
<feature type="region of interest" description="Disordered" evidence="4">
    <location>
        <begin position="313"/>
        <end position="336"/>
    </location>
</feature>
<evidence type="ECO:0000256" key="1">
    <source>
        <dbReference type="ARBA" id="ARBA00023015"/>
    </source>
</evidence>
<keyword evidence="3" id="KW-0804">Transcription</keyword>
<evidence type="ECO:0000256" key="4">
    <source>
        <dbReference type="SAM" id="MobiDB-lite"/>
    </source>
</evidence>
<dbReference type="Gene3D" id="1.10.10.60">
    <property type="entry name" value="Homeodomain-like"/>
    <property type="match status" value="1"/>
</dbReference>
<dbReference type="PANTHER" id="PTHR46796">
    <property type="entry name" value="HTH-TYPE TRANSCRIPTIONAL ACTIVATOR RHAS-RELATED"/>
    <property type="match status" value="1"/>
</dbReference>
<evidence type="ECO:0000313" key="7">
    <source>
        <dbReference type="Proteomes" id="UP000285523"/>
    </source>
</evidence>
<dbReference type="GO" id="GO:0043565">
    <property type="term" value="F:sequence-specific DNA binding"/>
    <property type="evidence" value="ECO:0007669"/>
    <property type="project" value="InterPro"/>
</dbReference>
<evidence type="ECO:0000256" key="3">
    <source>
        <dbReference type="ARBA" id="ARBA00023163"/>
    </source>
</evidence>
<name>A0A418VJ66_RHOPL</name>
<evidence type="ECO:0000259" key="5">
    <source>
        <dbReference type="PROSITE" id="PS01124"/>
    </source>
</evidence>
<dbReference type="Pfam" id="PF12833">
    <property type="entry name" value="HTH_18"/>
    <property type="match status" value="1"/>
</dbReference>
<sequence length="336" mass="37860">MSQRNHYSTASLSGSESIAAWRQAMAEVYYRLDIQARHDDRVVGELIDVQFGSMGLSNFRADAQRVIRRKESAKIDGSEDFVFLFPTRKGLQFEQRGRTGMVMPGAVFLLNSAEDYVIDVPDGSENITIKVDRSLLIDRVKGIDGLCASMNIANPQLVPVVATLGRQLLNLPPGEHADRLQHSVIELICLMLDLRESPQDRSFVRETLASSLYNRLNSYLHRNLSDHELSPDQAAREHKISVRYLHKIFHYHGTSFGQRLLELRLQRARQLILQHGGASHVNLGQVAYECGFTSQSYFSTCYRRRFGLTPRQSGQLADESAPSENTDIQIPGGTTR</sequence>
<evidence type="ECO:0000313" key="6">
    <source>
        <dbReference type="EMBL" id="RJF76209.1"/>
    </source>
</evidence>
<dbReference type="PANTHER" id="PTHR46796:SF6">
    <property type="entry name" value="ARAC SUBFAMILY"/>
    <property type="match status" value="1"/>
</dbReference>
<gene>
    <name evidence="6" type="ORF">D4Q52_06175</name>
</gene>
<dbReference type="EMBL" id="QYYD01000005">
    <property type="protein sequence ID" value="RJF76209.1"/>
    <property type="molecule type" value="Genomic_DNA"/>
</dbReference>
<dbReference type="InterPro" id="IPR035418">
    <property type="entry name" value="AraC-bd_2"/>
</dbReference>
<dbReference type="InterPro" id="IPR020449">
    <property type="entry name" value="Tscrpt_reg_AraC-type_HTH"/>
</dbReference>
<organism evidence="6 7">
    <name type="scientific">Rhodopseudomonas palustris</name>
    <dbReference type="NCBI Taxonomy" id="1076"/>
    <lineage>
        <taxon>Bacteria</taxon>
        <taxon>Pseudomonadati</taxon>
        <taxon>Pseudomonadota</taxon>
        <taxon>Alphaproteobacteria</taxon>
        <taxon>Hyphomicrobiales</taxon>
        <taxon>Nitrobacteraceae</taxon>
        <taxon>Rhodopseudomonas</taxon>
    </lineage>
</organism>
<dbReference type="SUPFAM" id="SSF46689">
    <property type="entry name" value="Homeodomain-like"/>
    <property type="match status" value="1"/>
</dbReference>
<dbReference type="GO" id="GO:0003700">
    <property type="term" value="F:DNA-binding transcription factor activity"/>
    <property type="evidence" value="ECO:0007669"/>
    <property type="project" value="InterPro"/>
</dbReference>
<dbReference type="PRINTS" id="PR00032">
    <property type="entry name" value="HTHARAC"/>
</dbReference>
<dbReference type="Proteomes" id="UP000285523">
    <property type="component" value="Unassembled WGS sequence"/>
</dbReference>
<dbReference type="Pfam" id="PF14525">
    <property type="entry name" value="AraC_binding_2"/>
    <property type="match status" value="1"/>
</dbReference>
<feature type="compositionally biased region" description="Polar residues" evidence="4">
    <location>
        <begin position="322"/>
        <end position="336"/>
    </location>
</feature>
<comment type="caution">
    <text evidence="6">The sequence shown here is derived from an EMBL/GenBank/DDBJ whole genome shotgun (WGS) entry which is preliminary data.</text>
</comment>
<reference evidence="6 7" key="1">
    <citation type="submission" date="2018-09" db="EMBL/GenBank/DDBJ databases">
        <title>Draft genome sequence of Rhodopseudomonas palustris 2.1.18.</title>
        <authorList>
            <person name="Robertson S.L."/>
            <person name="Meyer T.E."/>
            <person name="Kyndt J.A."/>
        </authorList>
    </citation>
    <scope>NUCLEOTIDE SEQUENCE [LARGE SCALE GENOMIC DNA]</scope>
    <source>
        <strain evidence="6 7">2.1.18</strain>
    </source>
</reference>
<dbReference type="InterPro" id="IPR009057">
    <property type="entry name" value="Homeodomain-like_sf"/>
</dbReference>
<dbReference type="OrthoDB" id="9785236at2"/>